<proteinExistence type="predicted"/>
<keyword evidence="1" id="KW-0328">Glycosyltransferase</keyword>
<dbReference type="InterPro" id="IPR001173">
    <property type="entry name" value="Glyco_trans_2-like"/>
</dbReference>
<dbReference type="Gene3D" id="3.90.550.10">
    <property type="entry name" value="Spore Coat Polysaccharide Biosynthesis Protein SpsA, Chain A"/>
    <property type="match status" value="1"/>
</dbReference>
<evidence type="ECO:0000313" key="5">
    <source>
        <dbReference type="Proteomes" id="UP000541421"/>
    </source>
</evidence>
<evidence type="ECO:0000313" key="4">
    <source>
        <dbReference type="EMBL" id="NOL49906.1"/>
    </source>
</evidence>
<evidence type="ECO:0000256" key="2">
    <source>
        <dbReference type="ARBA" id="ARBA00022679"/>
    </source>
</evidence>
<dbReference type="InterPro" id="IPR029044">
    <property type="entry name" value="Nucleotide-diphossugar_trans"/>
</dbReference>
<dbReference type="AlphaFoldDB" id="A0A7Y4P4W3"/>
<keyword evidence="5" id="KW-1185">Reference proteome</keyword>
<feature type="domain" description="Glycosyltransferase 2-like" evidence="3">
    <location>
        <begin position="6"/>
        <end position="120"/>
    </location>
</feature>
<name>A0A7Y4P4W3_9BURK</name>
<dbReference type="GO" id="GO:0016758">
    <property type="term" value="F:hexosyltransferase activity"/>
    <property type="evidence" value="ECO:0007669"/>
    <property type="project" value="UniProtKB-ARBA"/>
</dbReference>
<dbReference type="PANTHER" id="PTHR22916:SF51">
    <property type="entry name" value="GLYCOSYLTRANSFERASE EPSH-RELATED"/>
    <property type="match status" value="1"/>
</dbReference>
<evidence type="ECO:0000259" key="3">
    <source>
        <dbReference type="Pfam" id="PF00535"/>
    </source>
</evidence>
<accession>A0A7Y4P4W3</accession>
<comment type="caution">
    <text evidence="4">The sequence shown here is derived from an EMBL/GenBank/DDBJ whole genome shotgun (WGS) entry which is preliminary data.</text>
</comment>
<sequence>MQPKISVIVPFYKTPVLLLRKCIDKLLEQSFDDFEILVIDDGNDFENYSHLKEYYAQTDCRVQFIHQKNQGVSAARNNGLKHATGKYIVFHDADDFAENNYLFSLYTEIQFADLVICSIAEQWYPTCDNKVDIRTFLSLPSYYNWIQYTNFTPNKIFKLDIIRLHNIHFDENVRLGEDALFVADYIKHCRHIRILPSQLYHYVPHPFSAVRKYDTSLWEYEKRIISKWIDLFSTYPLNKWEQNFLQHWYYSRLRWVLFYCIENEQNISRQRTILNEALSHNPKILQQFGKNPLFSRKDKFVLTLWNVLGAHGVKLSYKLRNLYNQLKSFSHKVKGLFL</sequence>
<dbReference type="EMBL" id="JABGBO010000007">
    <property type="protein sequence ID" value="NOL49906.1"/>
    <property type="molecule type" value="Genomic_DNA"/>
</dbReference>
<protein>
    <submittedName>
        <fullName evidence="4">Glycosyltransferase family 2 protein</fullName>
    </submittedName>
</protein>
<organism evidence="4 5">
    <name type="scientific">Pelistega europaea</name>
    <dbReference type="NCBI Taxonomy" id="106147"/>
    <lineage>
        <taxon>Bacteria</taxon>
        <taxon>Pseudomonadati</taxon>
        <taxon>Pseudomonadota</taxon>
        <taxon>Betaproteobacteria</taxon>
        <taxon>Burkholderiales</taxon>
        <taxon>Alcaligenaceae</taxon>
        <taxon>Pelistega</taxon>
    </lineage>
</organism>
<dbReference type="SUPFAM" id="SSF53448">
    <property type="entry name" value="Nucleotide-diphospho-sugar transferases"/>
    <property type="match status" value="1"/>
</dbReference>
<dbReference type="CDD" id="cd00761">
    <property type="entry name" value="Glyco_tranf_GTA_type"/>
    <property type="match status" value="1"/>
</dbReference>
<keyword evidence="2 4" id="KW-0808">Transferase</keyword>
<dbReference type="RefSeq" id="WP_171588890.1">
    <property type="nucleotide sequence ID" value="NZ_JABGBO010000007.1"/>
</dbReference>
<reference evidence="4 5" key="1">
    <citation type="submission" date="2020-05" db="EMBL/GenBank/DDBJ databases">
        <authorList>
            <person name="Niu N."/>
        </authorList>
    </citation>
    <scope>NUCLEOTIDE SEQUENCE [LARGE SCALE GENOMIC DNA]</scope>
    <source>
        <strain evidence="4 5">LMG10982</strain>
    </source>
</reference>
<dbReference type="Pfam" id="PF00535">
    <property type="entry name" value="Glycos_transf_2"/>
    <property type="match status" value="1"/>
</dbReference>
<gene>
    <name evidence="4" type="ORF">HKX40_07130</name>
</gene>
<dbReference type="PANTHER" id="PTHR22916">
    <property type="entry name" value="GLYCOSYLTRANSFERASE"/>
    <property type="match status" value="1"/>
</dbReference>
<evidence type="ECO:0000256" key="1">
    <source>
        <dbReference type="ARBA" id="ARBA00022676"/>
    </source>
</evidence>
<dbReference type="Proteomes" id="UP000541421">
    <property type="component" value="Unassembled WGS sequence"/>
</dbReference>